<proteinExistence type="predicted"/>
<dbReference type="RefSeq" id="WP_053055503.1">
    <property type="nucleotide sequence ID" value="NZ_LBDA02000006.1"/>
</dbReference>
<feature type="region of interest" description="Disordered" evidence="1">
    <location>
        <begin position="11"/>
        <end position="34"/>
    </location>
</feature>
<dbReference type="InterPro" id="IPR025295">
    <property type="entry name" value="eCIS_core_dom"/>
</dbReference>
<feature type="region of interest" description="Disordered" evidence="1">
    <location>
        <begin position="163"/>
        <end position="183"/>
    </location>
</feature>
<sequence>MCGLERQELIMHAHREPEGRNAQESAGRAARPADPARAAAPAALLALQRAVGNAAVVRMLGHRPDREDPADAEERPVQRSAVHEVLRSPGRPLDGATRADMEARLGADFSDVRIHTGPAAGRSAQEIGARAYTSGNHVVVGEGGEDRHTLAHELVHVVQQRSGPVAGTDNGQGLSVSHPSDRFEREAEQVATRVMSRPVGERAAAPDASSAAGGAAGQPVQRMMGFEAERDKRVKSQKGEKLPGDTDIAQSKRADFKVVSDSRGLAGGGDYSNIEFVTGAVQVVGTQADAGPEELERIADEIRRVSDGFYEATEGTRLSALKLDLRLLARGVTLSSEGYTETAGQPGMGDGLFVHYSVGVPLAGMPAFFDLYRADAQQRTDQGRPPVLPDAQHRLAQARPFAAAEAARFAQATQSTTDTTALDGYLQLVYTQVAAMADYVAVAQGQGNSFALPQGQIKNWTLFLSRSQLGDAYQLLDPAIRAYLAANCDDIIERLSAFHETTATGRQATFYDNAERALPGLDPVSLETYAQSALGGAPAVSQQRVFGGMNEIPPHGVEGANVIPMEIRLIGDSMKTWDGLKAELRKIAGWAQQSYQQDRQINA</sequence>
<feature type="domain" description="eCIS core" evidence="2">
    <location>
        <begin position="92"/>
        <end position="163"/>
    </location>
</feature>
<name>A0A1J4QAQ7_9ACTN</name>
<dbReference type="Proteomes" id="UP000034838">
    <property type="component" value="Unassembled WGS sequence"/>
</dbReference>
<organism evidence="3 4">
    <name type="scientific">Streptomyces malaysiense</name>
    <dbReference type="NCBI Taxonomy" id="1428626"/>
    <lineage>
        <taxon>Bacteria</taxon>
        <taxon>Bacillati</taxon>
        <taxon>Actinomycetota</taxon>
        <taxon>Actinomycetes</taxon>
        <taxon>Kitasatosporales</taxon>
        <taxon>Streptomycetaceae</taxon>
        <taxon>Streptomyces</taxon>
    </lineage>
</organism>
<evidence type="ECO:0000256" key="1">
    <source>
        <dbReference type="SAM" id="MobiDB-lite"/>
    </source>
</evidence>
<evidence type="ECO:0000259" key="2">
    <source>
        <dbReference type="Pfam" id="PF13699"/>
    </source>
</evidence>
<dbReference type="EMBL" id="LBDA02000006">
    <property type="protein sequence ID" value="OIK29135.1"/>
    <property type="molecule type" value="Genomic_DNA"/>
</dbReference>
<protein>
    <recommendedName>
        <fullName evidence="2">eCIS core domain-containing protein</fullName>
    </recommendedName>
</protein>
<feature type="compositionally biased region" description="Polar residues" evidence="1">
    <location>
        <begin position="169"/>
        <end position="178"/>
    </location>
</feature>
<feature type="compositionally biased region" description="Low complexity" evidence="1">
    <location>
        <begin position="203"/>
        <end position="213"/>
    </location>
</feature>
<dbReference type="AlphaFoldDB" id="A0A1J4QAQ7"/>
<accession>A0A1J4QAQ7</accession>
<comment type="caution">
    <text evidence="3">The sequence shown here is derived from an EMBL/GenBank/DDBJ whole genome shotgun (WGS) entry which is preliminary data.</text>
</comment>
<evidence type="ECO:0000313" key="4">
    <source>
        <dbReference type="Proteomes" id="UP000034838"/>
    </source>
</evidence>
<reference evidence="3" key="1">
    <citation type="submission" date="2016-10" db="EMBL/GenBank/DDBJ databases">
        <title>Genome sequence of Streptomyces malaysiense MUSC 136.</title>
        <authorList>
            <person name="Lee L.-H."/>
            <person name="Ser H.-L."/>
        </authorList>
    </citation>
    <scope>NUCLEOTIDE SEQUENCE [LARGE SCALE GENOMIC DNA]</scope>
    <source>
        <strain evidence="3">MUSC 136</strain>
    </source>
</reference>
<keyword evidence="4" id="KW-1185">Reference proteome</keyword>
<evidence type="ECO:0000313" key="3">
    <source>
        <dbReference type="EMBL" id="OIK29135.1"/>
    </source>
</evidence>
<dbReference type="Pfam" id="PF13699">
    <property type="entry name" value="eCIS_core"/>
    <property type="match status" value="1"/>
</dbReference>
<feature type="region of interest" description="Disordered" evidence="1">
    <location>
        <begin position="197"/>
        <end position="219"/>
    </location>
</feature>
<gene>
    <name evidence="3" type="ORF">VT52_003470</name>
</gene>
<feature type="compositionally biased region" description="Basic and acidic residues" evidence="1">
    <location>
        <begin position="11"/>
        <end position="21"/>
    </location>
</feature>